<dbReference type="PANTHER" id="PTHR37309:SF1">
    <property type="entry name" value="SLR0284 PROTEIN"/>
    <property type="match status" value="1"/>
</dbReference>
<dbReference type="Pfam" id="PF04020">
    <property type="entry name" value="Phage_holin_4_2"/>
    <property type="match status" value="1"/>
</dbReference>
<evidence type="ECO:0000313" key="2">
    <source>
        <dbReference type="EMBL" id="PIZ42754.1"/>
    </source>
</evidence>
<keyword evidence="1" id="KW-0812">Transmembrane</keyword>
<feature type="transmembrane region" description="Helical" evidence="1">
    <location>
        <begin position="31"/>
        <end position="48"/>
    </location>
</feature>
<sequence>MKKLIRIILINMIAVGVAAYIVPGISYSGGVQTLALIAVVFAVINLFIKPIIKLLALPVEFLTLGLFSTAINAAMFY</sequence>
<dbReference type="AlphaFoldDB" id="A0A2M7TBY0"/>
<gene>
    <name evidence="2" type="ORF">COY34_02235</name>
</gene>
<organism evidence="2 3">
    <name type="scientific">candidate division WWE3 bacterium CG_4_10_14_0_2_um_filter_42_8</name>
    <dbReference type="NCBI Taxonomy" id="1975074"/>
    <lineage>
        <taxon>Bacteria</taxon>
        <taxon>Katanobacteria</taxon>
    </lineage>
</organism>
<keyword evidence="1" id="KW-0472">Membrane</keyword>
<accession>A0A2M7TBY0</accession>
<reference evidence="3" key="1">
    <citation type="submission" date="2017-09" db="EMBL/GenBank/DDBJ databases">
        <title>Depth-based differentiation of microbial function through sediment-hosted aquifers and enrichment of novel symbionts in the deep terrestrial subsurface.</title>
        <authorList>
            <person name="Probst A.J."/>
            <person name="Ladd B."/>
            <person name="Jarett J.K."/>
            <person name="Geller-Mcgrath D.E."/>
            <person name="Sieber C.M.K."/>
            <person name="Emerson J.B."/>
            <person name="Anantharaman K."/>
            <person name="Thomas B.C."/>
            <person name="Malmstrom R."/>
            <person name="Stieglmeier M."/>
            <person name="Klingl A."/>
            <person name="Woyke T."/>
            <person name="Ryan C.M."/>
            <person name="Banfield J.F."/>
        </authorList>
    </citation>
    <scope>NUCLEOTIDE SEQUENCE [LARGE SCALE GENOMIC DNA]</scope>
</reference>
<comment type="caution">
    <text evidence="2">The sequence shown here is derived from an EMBL/GenBank/DDBJ whole genome shotgun (WGS) entry which is preliminary data.</text>
</comment>
<feature type="transmembrane region" description="Helical" evidence="1">
    <location>
        <begin position="7"/>
        <end position="25"/>
    </location>
</feature>
<feature type="transmembrane region" description="Helical" evidence="1">
    <location>
        <begin position="55"/>
        <end position="76"/>
    </location>
</feature>
<dbReference type="InterPro" id="IPR007165">
    <property type="entry name" value="Phage_holin_4_2"/>
</dbReference>
<evidence type="ECO:0008006" key="4">
    <source>
        <dbReference type="Google" id="ProtNLM"/>
    </source>
</evidence>
<keyword evidence="1" id="KW-1133">Transmembrane helix</keyword>
<evidence type="ECO:0000313" key="3">
    <source>
        <dbReference type="Proteomes" id="UP000230970"/>
    </source>
</evidence>
<evidence type="ECO:0000256" key="1">
    <source>
        <dbReference type="SAM" id="Phobius"/>
    </source>
</evidence>
<feature type="non-terminal residue" evidence="2">
    <location>
        <position position="77"/>
    </location>
</feature>
<protein>
    <recommendedName>
        <fullName evidence="4">Phage holin family protein</fullName>
    </recommendedName>
</protein>
<proteinExistence type="predicted"/>
<dbReference type="Proteomes" id="UP000230970">
    <property type="component" value="Unassembled WGS sequence"/>
</dbReference>
<dbReference type="EMBL" id="PFNJ01000053">
    <property type="protein sequence ID" value="PIZ42754.1"/>
    <property type="molecule type" value="Genomic_DNA"/>
</dbReference>
<dbReference type="PANTHER" id="PTHR37309">
    <property type="entry name" value="SLR0284 PROTEIN"/>
    <property type="match status" value="1"/>
</dbReference>
<name>A0A2M7TBY0_UNCKA</name>